<keyword evidence="4 7" id="KW-0963">Cytoplasm</keyword>
<evidence type="ECO:0000313" key="12">
    <source>
        <dbReference type="EMBL" id="OGM60475.1"/>
    </source>
</evidence>
<dbReference type="GO" id="GO:0043043">
    <property type="term" value="P:peptide biosynthetic process"/>
    <property type="evidence" value="ECO:0007669"/>
    <property type="project" value="InterPro"/>
</dbReference>
<dbReference type="FunFam" id="2.40.50.140:FF:000009">
    <property type="entry name" value="Elongation factor P"/>
    <property type="match status" value="1"/>
</dbReference>
<keyword evidence="5 7" id="KW-0251">Elongation factor</keyword>
<evidence type="ECO:0000256" key="1">
    <source>
        <dbReference type="ARBA" id="ARBA00004496"/>
    </source>
</evidence>
<comment type="pathway">
    <text evidence="2 7">Protein biosynthesis; polypeptide chain elongation.</text>
</comment>
<protein>
    <recommendedName>
        <fullName evidence="7 8">Elongation factor P</fullName>
        <shortName evidence="7">EF-P</shortName>
    </recommendedName>
</protein>
<evidence type="ECO:0000256" key="2">
    <source>
        <dbReference type="ARBA" id="ARBA00004815"/>
    </source>
</evidence>
<dbReference type="NCBIfam" id="TIGR00038">
    <property type="entry name" value="efp"/>
    <property type="match status" value="1"/>
</dbReference>
<comment type="similarity">
    <text evidence="3 7 9">Belongs to the elongation factor P family.</text>
</comment>
<evidence type="ECO:0000259" key="11">
    <source>
        <dbReference type="SMART" id="SM01185"/>
    </source>
</evidence>
<evidence type="ECO:0000313" key="13">
    <source>
        <dbReference type="Proteomes" id="UP000176404"/>
    </source>
</evidence>
<keyword evidence="6 7" id="KW-0648">Protein biosynthesis</keyword>
<dbReference type="NCBIfam" id="NF001810">
    <property type="entry name" value="PRK00529.1"/>
    <property type="match status" value="1"/>
</dbReference>
<dbReference type="Pfam" id="PF01132">
    <property type="entry name" value="EFP"/>
    <property type="match status" value="1"/>
</dbReference>
<evidence type="ECO:0000259" key="10">
    <source>
        <dbReference type="SMART" id="SM00841"/>
    </source>
</evidence>
<dbReference type="InterPro" id="IPR011768">
    <property type="entry name" value="Transl_elongation_fac_P"/>
</dbReference>
<evidence type="ECO:0000256" key="8">
    <source>
        <dbReference type="NCBIfam" id="TIGR00038"/>
    </source>
</evidence>
<name>A0A1F8BAQ6_9BACT</name>
<evidence type="ECO:0000256" key="3">
    <source>
        <dbReference type="ARBA" id="ARBA00009479"/>
    </source>
</evidence>
<dbReference type="InterPro" id="IPR014722">
    <property type="entry name" value="Rib_uL2_dom2"/>
</dbReference>
<gene>
    <name evidence="7" type="primary">efp</name>
    <name evidence="12" type="ORF">A2892_00390</name>
</gene>
<comment type="subcellular location">
    <subcellularLocation>
        <location evidence="1 7">Cytoplasm</location>
    </subcellularLocation>
</comment>
<dbReference type="AlphaFoldDB" id="A0A1F8BAQ6"/>
<dbReference type="InterPro" id="IPR013852">
    <property type="entry name" value="Transl_elong_P/YeiP_CS"/>
</dbReference>
<dbReference type="InterPro" id="IPR012340">
    <property type="entry name" value="NA-bd_OB-fold"/>
</dbReference>
<dbReference type="FunFam" id="2.40.50.140:FF:000004">
    <property type="entry name" value="Elongation factor P"/>
    <property type="match status" value="1"/>
</dbReference>
<dbReference type="Pfam" id="PF09285">
    <property type="entry name" value="Elong-fact-P_C"/>
    <property type="match status" value="1"/>
</dbReference>
<dbReference type="PIRSF" id="PIRSF005901">
    <property type="entry name" value="EF-P"/>
    <property type="match status" value="1"/>
</dbReference>
<dbReference type="InterPro" id="IPR015365">
    <property type="entry name" value="Elong-fact-P_C"/>
</dbReference>
<dbReference type="SUPFAM" id="SSF50249">
    <property type="entry name" value="Nucleic acid-binding proteins"/>
    <property type="match status" value="2"/>
</dbReference>
<dbReference type="PANTHER" id="PTHR30053:SF14">
    <property type="entry name" value="TRANSLATION ELONGATION FACTOR KOW-LIKE DOMAIN-CONTAINING PROTEIN"/>
    <property type="match status" value="1"/>
</dbReference>
<feature type="domain" description="Translation elongation factor P/YeiP central" evidence="11">
    <location>
        <begin position="67"/>
        <end position="121"/>
    </location>
</feature>
<dbReference type="Proteomes" id="UP000176404">
    <property type="component" value="Unassembled WGS sequence"/>
</dbReference>
<evidence type="ECO:0000256" key="5">
    <source>
        <dbReference type="ARBA" id="ARBA00022768"/>
    </source>
</evidence>
<dbReference type="InterPro" id="IPR008991">
    <property type="entry name" value="Translation_prot_SH3-like_sf"/>
</dbReference>
<evidence type="ECO:0000256" key="9">
    <source>
        <dbReference type="RuleBase" id="RU004389"/>
    </source>
</evidence>
<dbReference type="CDD" id="cd05794">
    <property type="entry name" value="S1_EF-P_repeat_2"/>
    <property type="match status" value="1"/>
</dbReference>
<evidence type="ECO:0000256" key="4">
    <source>
        <dbReference type="ARBA" id="ARBA00022490"/>
    </source>
</evidence>
<evidence type="ECO:0000256" key="6">
    <source>
        <dbReference type="ARBA" id="ARBA00022917"/>
    </source>
</evidence>
<evidence type="ECO:0000256" key="7">
    <source>
        <dbReference type="HAMAP-Rule" id="MF_00141"/>
    </source>
</evidence>
<dbReference type="InterPro" id="IPR001059">
    <property type="entry name" value="Transl_elong_P/YeiP_cen"/>
</dbReference>
<dbReference type="STRING" id="1802517.A2892_00390"/>
<dbReference type="Gene3D" id="2.30.30.30">
    <property type="match status" value="1"/>
</dbReference>
<dbReference type="PANTHER" id="PTHR30053">
    <property type="entry name" value="ELONGATION FACTOR P"/>
    <property type="match status" value="1"/>
</dbReference>
<dbReference type="InterPro" id="IPR013185">
    <property type="entry name" value="Transl_elong_KOW-like"/>
</dbReference>
<dbReference type="SMART" id="SM00841">
    <property type="entry name" value="Elong-fact-P_C"/>
    <property type="match status" value="1"/>
</dbReference>
<dbReference type="EMBL" id="MGHD01000004">
    <property type="protein sequence ID" value="OGM60475.1"/>
    <property type="molecule type" value="Genomic_DNA"/>
</dbReference>
<dbReference type="Gene3D" id="2.40.50.140">
    <property type="entry name" value="Nucleic acid-binding proteins"/>
    <property type="match status" value="2"/>
</dbReference>
<dbReference type="InterPro" id="IPR020599">
    <property type="entry name" value="Transl_elong_fac_P/YeiP"/>
</dbReference>
<dbReference type="HAMAP" id="MF_00141">
    <property type="entry name" value="EF_P"/>
    <property type="match status" value="1"/>
</dbReference>
<comment type="function">
    <text evidence="7">Involved in peptide bond synthesis. Stimulates efficient translation and peptide-bond synthesis on native or reconstituted 70S ribosomes in vitro. Probably functions indirectly by altering the affinity of the ribosome for aminoacyl-tRNA, thus increasing their reactivity as acceptors for peptidyl transferase.</text>
</comment>
<proteinExistence type="inferred from homology"/>
<dbReference type="Pfam" id="PF08207">
    <property type="entry name" value="EFP_N"/>
    <property type="match status" value="1"/>
</dbReference>
<dbReference type="GO" id="GO:0005829">
    <property type="term" value="C:cytosol"/>
    <property type="evidence" value="ECO:0007669"/>
    <property type="project" value="UniProtKB-ARBA"/>
</dbReference>
<reference evidence="12 13" key="1">
    <citation type="journal article" date="2016" name="Nat. Commun.">
        <title>Thousands of microbial genomes shed light on interconnected biogeochemical processes in an aquifer system.</title>
        <authorList>
            <person name="Anantharaman K."/>
            <person name="Brown C.T."/>
            <person name="Hug L.A."/>
            <person name="Sharon I."/>
            <person name="Castelle C.J."/>
            <person name="Probst A.J."/>
            <person name="Thomas B.C."/>
            <person name="Singh A."/>
            <person name="Wilkins M.J."/>
            <person name="Karaoz U."/>
            <person name="Brodie E.L."/>
            <person name="Williams K.H."/>
            <person name="Hubbard S.S."/>
            <person name="Banfield J.F."/>
        </authorList>
    </citation>
    <scope>NUCLEOTIDE SEQUENCE [LARGE SCALE GENOMIC DNA]</scope>
</reference>
<sequence length="192" mass="21655">MLEASQLKTGKAFLLTGKPYKVIKYFHQKIGRGGATVRLSVRNLIDGLLEEKTLNSSAKVQEILTTKKPLKYLYSDGENAIFIDEKSYEQLEISQEVLKDEIQFIKEGEIVNILFWEDRALSVDIPIKITFKVKETPPGVKGNSATNVYKSAILENGIKLKVPLFINAGDKVVVDTRTGEYVERAKEKVTKY</sequence>
<dbReference type="SMART" id="SM01185">
    <property type="entry name" value="EFP"/>
    <property type="match status" value="1"/>
</dbReference>
<dbReference type="GO" id="GO:0003746">
    <property type="term" value="F:translation elongation factor activity"/>
    <property type="evidence" value="ECO:0007669"/>
    <property type="project" value="UniProtKB-UniRule"/>
</dbReference>
<organism evidence="12 13">
    <name type="scientific">Candidatus Woesebacteria bacterium RIFCSPLOWO2_01_FULL_39_10b</name>
    <dbReference type="NCBI Taxonomy" id="1802517"/>
    <lineage>
        <taxon>Bacteria</taxon>
        <taxon>Candidatus Woeseibacteriota</taxon>
    </lineage>
</organism>
<feature type="domain" description="Elongation factor P C-terminal" evidence="10">
    <location>
        <begin position="129"/>
        <end position="184"/>
    </location>
</feature>
<dbReference type="PROSITE" id="PS01275">
    <property type="entry name" value="EFP"/>
    <property type="match status" value="1"/>
</dbReference>
<dbReference type="UniPathway" id="UPA00345"/>
<comment type="caution">
    <text evidence="12">The sequence shown here is derived from an EMBL/GenBank/DDBJ whole genome shotgun (WGS) entry which is preliminary data.</text>
</comment>
<accession>A0A1F8BAQ6</accession>
<dbReference type="SUPFAM" id="SSF50104">
    <property type="entry name" value="Translation proteins SH3-like domain"/>
    <property type="match status" value="1"/>
</dbReference>
<dbReference type="CDD" id="cd04470">
    <property type="entry name" value="S1_EF-P_repeat_1"/>
    <property type="match status" value="1"/>
</dbReference>